<name>A0AA88TI07_9TELE</name>
<organism evidence="2 3">
    <name type="scientific">Cirrhinus molitorella</name>
    <name type="common">mud carp</name>
    <dbReference type="NCBI Taxonomy" id="172907"/>
    <lineage>
        <taxon>Eukaryota</taxon>
        <taxon>Metazoa</taxon>
        <taxon>Chordata</taxon>
        <taxon>Craniata</taxon>
        <taxon>Vertebrata</taxon>
        <taxon>Euteleostomi</taxon>
        <taxon>Actinopterygii</taxon>
        <taxon>Neopterygii</taxon>
        <taxon>Teleostei</taxon>
        <taxon>Ostariophysi</taxon>
        <taxon>Cypriniformes</taxon>
        <taxon>Cyprinidae</taxon>
        <taxon>Labeoninae</taxon>
        <taxon>Labeonini</taxon>
        <taxon>Cirrhinus</taxon>
    </lineage>
</organism>
<sequence>MQFEPTQGLLKALIMNQTAGANISSGPSESHNAVQLPGPTPHNLGLWPEAWRGYSKNREREREAKKASGQHNMGRD</sequence>
<proteinExistence type="predicted"/>
<gene>
    <name evidence="2" type="ORF">Q8A67_019503</name>
</gene>
<dbReference type="EMBL" id="JAUYZG010000019">
    <property type="protein sequence ID" value="KAK2878712.1"/>
    <property type="molecule type" value="Genomic_DNA"/>
</dbReference>
<feature type="compositionally biased region" description="Basic and acidic residues" evidence="1">
    <location>
        <begin position="56"/>
        <end position="66"/>
    </location>
</feature>
<evidence type="ECO:0000256" key="1">
    <source>
        <dbReference type="SAM" id="MobiDB-lite"/>
    </source>
</evidence>
<accession>A0AA88TI07</accession>
<dbReference type="AlphaFoldDB" id="A0AA88TI07"/>
<evidence type="ECO:0000313" key="2">
    <source>
        <dbReference type="EMBL" id="KAK2878712.1"/>
    </source>
</evidence>
<dbReference type="Proteomes" id="UP001187343">
    <property type="component" value="Unassembled WGS sequence"/>
</dbReference>
<feature type="compositionally biased region" description="Polar residues" evidence="1">
    <location>
        <begin position="21"/>
        <end position="33"/>
    </location>
</feature>
<protein>
    <submittedName>
        <fullName evidence="2">Uncharacterized protein</fullName>
    </submittedName>
</protein>
<feature type="region of interest" description="Disordered" evidence="1">
    <location>
        <begin position="21"/>
        <end position="76"/>
    </location>
</feature>
<keyword evidence="3" id="KW-1185">Reference proteome</keyword>
<comment type="caution">
    <text evidence="2">The sequence shown here is derived from an EMBL/GenBank/DDBJ whole genome shotgun (WGS) entry which is preliminary data.</text>
</comment>
<reference evidence="2" key="1">
    <citation type="submission" date="2023-08" db="EMBL/GenBank/DDBJ databases">
        <title>Chromosome-level Genome Assembly of mud carp (Cirrhinus molitorella).</title>
        <authorList>
            <person name="Liu H."/>
        </authorList>
    </citation>
    <scope>NUCLEOTIDE SEQUENCE</scope>
    <source>
        <strain evidence="2">Prfri</strain>
        <tissue evidence="2">Muscle</tissue>
    </source>
</reference>
<evidence type="ECO:0000313" key="3">
    <source>
        <dbReference type="Proteomes" id="UP001187343"/>
    </source>
</evidence>